<dbReference type="AlphaFoldDB" id="A0A5P8K959"/>
<evidence type="ECO:0000256" key="2">
    <source>
        <dbReference type="ARBA" id="ARBA00023125"/>
    </source>
</evidence>
<dbReference type="PANTHER" id="PTHR33204:SF37">
    <property type="entry name" value="HTH-TYPE TRANSCRIPTIONAL REGULATOR YODB"/>
    <property type="match status" value="1"/>
</dbReference>
<dbReference type="EMBL" id="CP045096">
    <property type="protein sequence ID" value="QFQ99328.1"/>
    <property type="molecule type" value="Genomic_DNA"/>
</dbReference>
<keyword evidence="2" id="KW-0238">DNA-binding</keyword>
<evidence type="ECO:0000256" key="1">
    <source>
        <dbReference type="ARBA" id="ARBA00023015"/>
    </source>
</evidence>
<dbReference type="InterPro" id="IPR036388">
    <property type="entry name" value="WH-like_DNA-bd_sf"/>
</dbReference>
<sequence length="257" mass="28536">MTFWPTDADPGHLEQTLARLSPRWTTWTLLTLQRHDHLRLSELGRALPWISGTALSQQMPRLQHHGLVDRTGRGQYQVTDTARQLAPVYQALSAWESTRFPTDQPTAKAERIETALARLRPRDTTTVLHFLAQHPRTSFTELQQRIGRPGSAYARLQRMQTDALLTRTGHGQYELTETGAALGPVYEALNTWSANRTTAAAPVHITAPIVQETVSARATAALRRTTTAAQGLFSHAPTPESAVPAAWTSASRPLRTR</sequence>
<evidence type="ECO:0000313" key="6">
    <source>
        <dbReference type="EMBL" id="QFQ99328.1"/>
    </source>
</evidence>
<evidence type="ECO:0000259" key="5">
    <source>
        <dbReference type="PROSITE" id="PS51118"/>
    </source>
</evidence>
<dbReference type="KEGG" id="sphv:F9278_27840"/>
<proteinExistence type="predicted"/>
<reference evidence="6 7" key="1">
    <citation type="submission" date="2019-10" db="EMBL/GenBank/DDBJ databases">
        <title>Streptomyces sp. strain GY16 isolated from leaves of Broussonetia papyrifera.</title>
        <authorList>
            <person name="Mo P."/>
        </authorList>
    </citation>
    <scope>NUCLEOTIDE SEQUENCE [LARGE SCALE GENOMIC DNA]</scope>
    <source>
        <strain evidence="6 7">GY16</strain>
    </source>
</reference>
<dbReference type="PROSITE" id="PS51118">
    <property type="entry name" value="HTH_HXLR"/>
    <property type="match status" value="1"/>
</dbReference>
<evidence type="ECO:0000313" key="7">
    <source>
        <dbReference type="Proteomes" id="UP000327294"/>
    </source>
</evidence>
<name>A0A5P8K959_9ACTN</name>
<feature type="region of interest" description="Disordered" evidence="4">
    <location>
        <begin position="233"/>
        <end position="257"/>
    </location>
</feature>
<dbReference type="Gene3D" id="1.10.10.10">
    <property type="entry name" value="Winged helix-like DNA-binding domain superfamily/Winged helix DNA-binding domain"/>
    <property type="match status" value="2"/>
</dbReference>
<dbReference type="PANTHER" id="PTHR33204">
    <property type="entry name" value="TRANSCRIPTIONAL REGULATOR, MARR FAMILY"/>
    <property type="match status" value="1"/>
</dbReference>
<keyword evidence="3" id="KW-0804">Transcription</keyword>
<protein>
    <submittedName>
        <fullName evidence="6">Transcriptional regulator</fullName>
    </submittedName>
</protein>
<organism evidence="6 7">
    <name type="scientific">Streptomyces phaeolivaceus</name>
    <dbReference type="NCBI Taxonomy" id="2653200"/>
    <lineage>
        <taxon>Bacteria</taxon>
        <taxon>Bacillati</taxon>
        <taxon>Actinomycetota</taxon>
        <taxon>Actinomycetes</taxon>
        <taxon>Kitasatosporales</taxon>
        <taxon>Streptomycetaceae</taxon>
        <taxon>Streptomyces</taxon>
    </lineage>
</organism>
<feature type="domain" description="HTH hxlR-type" evidence="5">
    <location>
        <begin position="9"/>
        <end position="104"/>
    </location>
</feature>
<evidence type="ECO:0000256" key="4">
    <source>
        <dbReference type="SAM" id="MobiDB-lite"/>
    </source>
</evidence>
<dbReference type="Pfam" id="PF01638">
    <property type="entry name" value="HxlR"/>
    <property type="match status" value="1"/>
</dbReference>
<keyword evidence="7" id="KW-1185">Reference proteome</keyword>
<keyword evidence="1" id="KW-0805">Transcription regulation</keyword>
<dbReference type="GO" id="GO:0003677">
    <property type="term" value="F:DNA binding"/>
    <property type="evidence" value="ECO:0007669"/>
    <property type="project" value="UniProtKB-KW"/>
</dbReference>
<gene>
    <name evidence="6" type="ORF">F9278_27840</name>
</gene>
<dbReference type="Proteomes" id="UP000327294">
    <property type="component" value="Chromosome"/>
</dbReference>
<accession>A0A5P8K959</accession>
<evidence type="ECO:0000256" key="3">
    <source>
        <dbReference type="ARBA" id="ARBA00023163"/>
    </source>
</evidence>
<dbReference type="InterPro" id="IPR002577">
    <property type="entry name" value="HTH_HxlR"/>
</dbReference>
<dbReference type="RefSeq" id="WP_152170751.1">
    <property type="nucleotide sequence ID" value="NZ_CP045096.1"/>
</dbReference>
<dbReference type="InterPro" id="IPR036390">
    <property type="entry name" value="WH_DNA-bd_sf"/>
</dbReference>
<dbReference type="SUPFAM" id="SSF46785">
    <property type="entry name" value="Winged helix' DNA-binding domain"/>
    <property type="match status" value="2"/>
</dbReference>